<keyword evidence="2" id="KW-1185">Reference proteome</keyword>
<dbReference type="RefSeq" id="WP_380114398.1">
    <property type="nucleotide sequence ID" value="NZ_JBHSIU010000011.1"/>
</dbReference>
<dbReference type="EMBL" id="JBHSIU010000011">
    <property type="protein sequence ID" value="MFC4998143.1"/>
    <property type="molecule type" value="Genomic_DNA"/>
</dbReference>
<dbReference type="Gene3D" id="2.130.10.10">
    <property type="entry name" value="YVTN repeat-like/Quinoprotein amine dehydrogenase"/>
    <property type="match status" value="1"/>
</dbReference>
<dbReference type="Proteomes" id="UP001595912">
    <property type="component" value="Unassembled WGS sequence"/>
</dbReference>
<gene>
    <name evidence="1" type="ORF">ACFPIJ_09895</name>
</gene>
<sequence length="274" mass="28481">MSGPCARSATRPGAVVVFAEDAELRGDDALVPFGFAGDGRVLRVVPAPNGGVAALVRRPRPGGAACAGETELRLETFAADGAPGLSREVGGECHPVELIGVDYFRAFLRRGNAVMAHTLADGSETKVTDVAIDLGFTARPSGAGLVAQLDHGRVLFSDAATCEGTPRVAVYDVPTGRTTTVAPPTPCDSHTVVRLSPDGRLLAVAYPRAGHLVIDVIDVASGRLRHRADVGAAANPVAVAWHSDQALRLAWYPAPTSGKALLEDVLRVSVTTLR</sequence>
<dbReference type="InterPro" id="IPR011044">
    <property type="entry name" value="Quino_amine_DH_bsu"/>
</dbReference>
<name>A0ABV9VSA1_9ACTN</name>
<reference evidence="2" key="1">
    <citation type="journal article" date="2019" name="Int. J. Syst. Evol. Microbiol.">
        <title>The Global Catalogue of Microorganisms (GCM) 10K type strain sequencing project: providing services to taxonomists for standard genome sequencing and annotation.</title>
        <authorList>
            <consortium name="The Broad Institute Genomics Platform"/>
            <consortium name="The Broad Institute Genome Sequencing Center for Infectious Disease"/>
            <person name="Wu L."/>
            <person name="Ma J."/>
        </authorList>
    </citation>
    <scope>NUCLEOTIDE SEQUENCE [LARGE SCALE GENOMIC DNA]</scope>
    <source>
        <strain evidence="2">CGMCC 4.7152</strain>
    </source>
</reference>
<comment type="caution">
    <text evidence="1">The sequence shown here is derived from an EMBL/GenBank/DDBJ whole genome shotgun (WGS) entry which is preliminary data.</text>
</comment>
<organism evidence="1 2">
    <name type="scientific">Dactylosporangium cerinum</name>
    <dbReference type="NCBI Taxonomy" id="1434730"/>
    <lineage>
        <taxon>Bacteria</taxon>
        <taxon>Bacillati</taxon>
        <taxon>Actinomycetota</taxon>
        <taxon>Actinomycetes</taxon>
        <taxon>Micromonosporales</taxon>
        <taxon>Micromonosporaceae</taxon>
        <taxon>Dactylosporangium</taxon>
    </lineage>
</organism>
<dbReference type="SUPFAM" id="SSF50969">
    <property type="entry name" value="YVTN repeat-like/Quinoprotein amine dehydrogenase"/>
    <property type="match status" value="1"/>
</dbReference>
<proteinExistence type="predicted"/>
<dbReference type="InterPro" id="IPR015943">
    <property type="entry name" value="WD40/YVTN_repeat-like_dom_sf"/>
</dbReference>
<protein>
    <submittedName>
        <fullName evidence="1">Uncharacterized protein</fullName>
    </submittedName>
</protein>
<evidence type="ECO:0000313" key="2">
    <source>
        <dbReference type="Proteomes" id="UP001595912"/>
    </source>
</evidence>
<evidence type="ECO:0000313" key="1">
    <source>
        <dbReference type="EMBL" id="MFC4998143.1"/>
    </source>
</evidence>
<accession>A0ABV9VSA1</accession>